<keyword evidence="4" id="KW-0548">Nucleotidyltransferase</keyword>
<keyword evidence="2" id="KW-0812">Transmembrane</keyword>
<feature type="transmembrane region" description="Helical" evidence="2">
    <location>
        <begin position="206"/>
        <end position="226"/>
    </location>
</feature>
<dbReference type="InterPro" id="IPR043128">
    <property type="entry name" value="Rev_trsase/Diguanyl_cyclase"/>
</dbReference>
<evidence type="ECO:0000259" key="3">
    <source>
        <dbReference type="PROSITE" id="PS50887"/>
    </source>
</evidence>
<dbReference type="RefSeq" id="WP_243128764.1">
    <property type="nucleotide sequence ID" value="NZ_JBBMFP010000002.1"/>
</dbReference>
<dbReference type="NCBIfam" id="TIGR00254">
    <property type="entry name" value="GGDEF"/>
    <property type="match status" value="1"/>
</dbReference>
<reference evidence="4 5" key="1">
    <citation type="submission" date="2024-03" db="EMBL/GenBank/DDBJ databases">
        <title>Human intestinal bacterial collection.</title>
        <authorList>
            <person name="Pauvert C."/>
            <person name="Hitch T.C.A."/>
            <person name="Clavel T."/>
        </authorList>
    </citation>
    <scope>NUCLEOTIDE SEQUENCE [LARGE SCALE GENOMIC DNA]</scope>
    <source>
        <strain evidence="4 5">CLA-SR-H028</strain>
    </source>
</reference>
<keyword evidence="1" id="KW-0175">Coiled coil</keyword>
<dbReference type="EC" id="2.7.7.65" evidence="4"/>
<dbReference type="Gene3D" id="3.30.70.270">
    <property type="match status" value="1"/>
</dbReference>
<keyword evidence="2" id="KW-0472">Membrane</keyword>
<dbReference type="GO" id="GO:0052621">
    <property type="term" value="F:diguanylate cyclase activity"/>
    <property type="evidence" value="ECO:0007669"/>
    <property type="project" value="UniProtKB-EC"/>
</dbReference>
<organism evidence="4 5">
    <name type="scientific">Blautia caccae</name>
    <dbReference type="NCBI Taxonomy" id="3133175"/>
    <lineage>
        <taxon>Bacteria</taxon>
        <taxon>Bacillati</taxon>
        <taxon>Bacillota</taxon>
        <taxon>Clostridia</taxon>
        <taxon>Lachnospirales</taxon>
        <taxon>Lachnospiraceae</taxon>
        <taxon>Blautia</taxon>
    </lineage>
</organism>
<feature type="transmembrane region" description="Helical" evidence="2">
    <location>
        <begin position="6"/>
        <end position="23"/>
    </location>
</feature>
<dbReference type="InterPro" id="IPR050469">
    <property type="entry name" value="Diguanylate_Cyclase"/>
</dbReference>
<keyword evidence="4" id="KW-0808">Transferase</keyword>
<evidence type="ECO:0000313" key="4">
    <source>
        <dbReference type="EMBL" id="MEQ2429964.1"/>
    </source>
</evidence>
<feature type="transmembrane region" description="Helical" evidence="2">
    <location>
        <begin position="44"/>
        <end position="62"/>
    </location>
</feature>
<name>A0ABV1DHW7_9FIRM</name>
<dbReference type="Proteomes" id="UP001457898">
    <property type="component" value="Unassembled WGS sequence"/>
</dbReference>
<dbReference type="PANTHER" id="PTHR45138">
    <property type="entry name" value="REGULATORY COMPONENTS OF SENSORY TRANSDUCTION SYSTEM"/>
    <property type="match status" value="1"/>
</dbReference>
<evidence type="ECO:0000313" key="5">
    <source>
        <dbReference type="Proteomes" id="UP001457898"/>
    </source>
</evidence>
<dbReference type="PROSITE" id="PS50887">
    <property type="entry name" value="GGDEF"/>
    <property type="match status" value="1"/>
</dbReference>
<dbReference type="SUPFAM" id="SSF55073">
    <property type="entry name" value="Nucleotide cyclase"/>
    <property type="match status" value="1"/>
</dbReference>
<dbReference type="PANTHER" id="PTHR45138:SF9">
    <property type="entry name" value="DIGUANYLATE CYCLASE DGCM-RELATED"/>
    <property type="match status" value="1"/>
</dbReference>
<accession>A0ABV1DHW7</accession>
<evidence type="ECO:0000256" key="1">
    <source>
        <dbReference type="SAM" id="Coils"/>
    </source>
</evidence>
<keyword evidence="2" id="KW-1133">Transmembrane helix</keyword>
<feature type="transmembrane region" description="Helical" evidence="2">
    <location>
        <begin position="137"/>
        <end position="154"/>
    </location>
</feature>
<protein>
    <submittedName>
        <fullName evidence="4">GGDEF domain-containing protein</fullName>
        <ecNumber evidence="4">2.7.7.65</ecNumber>
    </submittedName>
</protein>
<feature type="transmembrane region" description="Helical" evidence="2">
    <location>
        <begin position="175"/>
        <end position="194"/>
    </location>
</feature>
<evidence type="ECO:0000256" key="2">
    <source>
        <dbReference type="SAM" id="Phobius"/>
    </source>
</evidence>
<keyword evidence="5" id="KW-1185">Reference proteome</keyword>
<feature type="transmembrane region" description="Helical" evidence="2">
    <location>
        <begin position="97"/>
        <end position="117"/>
    </location>
</feature>
<feature type="coiled-coil region" evidence="1">
    <location>
        <begin position="231"/>
        <end position="258"/>
    </location>
</feature>
<proteinExistence type="predicted"/>
<feature type="transmembrane region" description="Helical" evidence="2">
    <location>
        <begin position="68"/>
        <end position="85"/>
    </location>
</feature>
<dbReference type="SMART" id="SM00267">
    <property type="entry name" value="GGDEF"/>
    <property type="match status" value="1"/>
</dbReference>
<gene>
    <name evidence="4" type="ORF">WMO65_03015</name>
</gene>
<dbReference type="InterPro" id="IPR000160">
    <property type="entry name" value="GGDEF_dom"/>
</dbReference>
<dbReference type="CDD" id="cd01949">
    <property type="entry name" value="GGDEF"/>
    <property type="match status" value="1"/>
</dbReference>
<feature type="domain" description="GGDEF" evidence="3">
    <location>
        <begin position="285"/>
        <end position="413"/>
    </location>
</feature>
<sequence length="413" mass="48336">MERFLNPFHLFIILLNGAAYFFYHWNYFNFVSRQRQMPGLRTRAVILFFIINYMAFVVFGALEFHLVMNWLCFAVLLFGETMYYTDRDWHCTLFSTLTGIIYGLAINILCRNAIAIITGQSLQAFDNHISSPQNLKAIPVFLGFVLAGFTMQVLSRARFQGYLRLIMDYRRRMRFLLELLTCLFFYLFLNLLIYSTDANNLLLKGWSIKSGLFSMMGFAIGIWYTWRTCVMAEYQKMNQSMEQELETYRQEEPRLLQKALRDPLTGLYNRQHAVDVGTDMLSRGIPITICFVDLDELKKMNDRYGHAEGDRYIRTVTGQLRHACRSGKDMLFRYGGDEFLLLFPEAAVSIVESRMEEILSILAEQGRTERFQSPLSFSYGVIDGEDFSDFAELVQAADKKMYMQKKEKHRVRK</sequence>
<dbReference type="Pfam" id="PF00990">
    <property type="entry name" value="GGDEF"/>
    <property type="match status" value="1"/>
</dbReference>
<dbReference type="InterPro" id="IPR029787">
    <property type="entry name" value="Nucleotide_cyclase"/>
</dbReference>
<dbReference type="EMBL" id="JBBMFP010000002">
    <property type="protein sequence ID" value="MEQ2429964.1"/>
    <property type="molecule type" value="Genomic_DNA"/>
</dbReference>
<comment type="caution">
    <text evidence="4">The sequence shown here is derived from an EMBL/GenBank/DDBJ whole genome shotgun (WGS) entry which is preliminary data.</text>
</comment>